<dbReference type="InterPro" id="IPR029063">
    <property type="entry name" value="SAM-dependent_MTases_sf"/>
</dbReference>
<evidence type="ECO:0000256" key="13">
    <source>
        <dbReference type="ARBA" id="ARBA00025783"/>
    </source>
</evidence>
<feature type="compositionally biased region" description="Basic and acidic residues" evidence="23">
    <location>
        <begin position="497"/>
        <end position="509"/>
    </location>
</feature>
<evidence type="ECO:0000256" key="18">
    <source>
        <dbReference type="ARBA" id="ARBA00049790"/>
    </source>
</evidence>
<reference evidence="24" key="2">
    <citation type="submission" date="2025-08" db="UniProtKB">
        <authorList>
            <consortium name="Ensembl"/>
        </authorList>
    </citation>
    <scope>IDENTIFICATION</scope>
</reference>
<evidence type="ECO:0000256" key="8">
    <source>
        <dbReference type="ARBA" id="ARBA00022679"/>
    </source>
</evidence>
<name>A0A4W5K2L7_9TELE</name>
<comment type="subcellular location">
    <subcellularLocation>
        <location evidence="2">Cytoplasm</location>
    </subcellularLocation>
    <subcellularLocation>
        <location evidence="1">Nucleus</location>
        <location evidence="1">Cajal body</location>
    </subcellularLocation>
    <subcellularLocation>
        <location evidence="3">Nucleus</location>
        <location evidence="3">Nucleolus</location>
    </subcellularLocation>
</comment>
<feature type="region of interest" description="Disordered" evidence="23">
    <location>
        <begin position="590"/>
        <end position="609"/>
    </location>
</feature>
<feature type="compositionally biased region" description="Basic and acidic residues" evidence="23">
    <location>
        <begin position="253"/>
        <end position="266"/>
    </location>
</feature>
<evidence type="ECO:0000256" key="17">
    <source>
        <dbReference type="ARBA" id="ARBA00049075"/>
    </source>
</evidence>
<evidence type="ECO:0000256" key="16">
    <source>
        <dbReference type="ARBA" id="ARBA00048763"/>
    </source>
</evidence>
<feature type="compositionally biased region" description="Basic residues" evidence="23">
    <location>
        <begin position="600"/>
        <end position="609"/>
    </location>
</feature>
<evidence type="ECO:0000256" key="6">
    <source>
        <dbReference type="ARBA" id="ARBA00022553"/>
    </source>
</evidence>
<evidence type="ECO:0000256" key="2">
    <source>
        <dbReference type="ARBA" id="ARBA00004496"/>
    </source>
</evidence>
<evidence type="ECO:0000256" key="4">
    <source>
        <dbReference type="ARBA" id="ARBA00018517"/>
    </source>
</evidence>
<evidence type="ECO:0000256" key="19">
    <source>
        <dbReference type="ARBA" id="ARBA00057179"/>
    </source>
</evidence>
<organism evidence="24 25">
    <name type="scientific">Hucho hucho</name>
    <name type="common">huchen</name>
    <dbReference type="NCBI Taxonomy" id="62062"/>
    <lineage>
        <taxon>Eukaryota</taxon>
        <taxon>Metazoa</taxon>
        <taxon>Chordata</taxon>
        <taxon>Craniata</taxon>
        <taxon>Vertebrata</taxon>
        <taxon>Euteleostomi</taxon>
        <taxon>Actinopterygii</taxon>
        <taxon>Neopterygii</taxon>
        <taxon>Teleostei</taxon>
        <taxon>Protacanthopterygii</taxon>
        <taxon>Salmoniformes</taxon>
        <taxon>Salmonidae</taxon>
        <taxon>Salmoninae</taxon>
        <taxon>Hucho</taxon>
    </lineage>
</organism>
<evidence type="ECO:0000256" key="3">
    <source>
        <dbReference type="ARBA" id="ARBA00004604"/>
    </source>
</evidence>
<feature type="compositionally biased region" description="Acidic residues" evidence="23">
    <location>
        <begin position="366"/>
        <end position="376"/>
    </location>
</feature>
<sequence>MMIDHGKWNVVADIIFSQRSLAGDDRTIHCLCSRAFVQDRELYRSDRKAITDLTEGGLQEAEDEHGEDQAEDEETEEDGPIDEEAQLMARMGLPVEFISSSAQRKSARKLRRKNANHWEAAPENLDEDDPHPLHLQRDDPSVESNKPAFDWFDLSERPGGEAEPEPSQAQEGWEDYWSQQGEGLLWQGWLEKHPETSSCPATAEPPWDCPGTKEAWEQHASHTFLYYWEQFNYWAAQGWTTDYSSSAPIETKQPGHEGEAEGEPTHCCDPGDLEFEGRLERSKSGASEVVHLIGQMSLLSEGVGQCDLSKQEVDHVCGNGDEPCDGGNRKRAASSTKTTELRDSKQDRCHQKNNNGSSERRASNRDEDDDDDDDEPPDGRATKLKRSHELDVEENPPMSVDEAWDKLGLKRSHDPMIESVLKFKPSPSHHHGSRTGRNRKQHGGRKAACHINKHTFFTEEGDNTEPKLTKTFQKVQSFLQRVQKDTHTAVPARSKGQSHEHGEHADKESPACPQSEGKEERLEEDMQEEEEKEDSPQLCLELDCTEQLPQPSQQNIFTRIEEAEEDEEIQFRREVYSLDIPDYLVPNALEHNNTESTGKTAKKKNKKTKKRGKCEVMPAEIAAEPELAKYWAQRYRLFSRFDEGIKLDHEGWFSVTPEKIAEHIALRVQESFHSELIIDAFCGVGGNAIQFALTGKRVLAIDIDPVRLALAQHNAQVYKVAERIDFVQGDFLQLAPRLRADVVFLSPPWGGPDYLSADVFDIKTMMAPNGFDIFRLSKMISDNIVYFLPRNADIDQIASLAGPGGRVEVEQNFLNNKLKTITAYFGSLIKSDC</sequence>
<evidence type="ECO:0000256" key="23">
    <source>
        <dbReference type="SAM" id="MobiDB-lite"/>
    </source>
</evidence>
<dbReference type="SUPFAM" id="SSF53335">
    <property type="entry name" value="S-adenosyl-L-methionine-dependent methyltransferases"/>
    <property type="match status" value="1"/>
</dbReference>
<feature type="compositionally biased region" description="Basic and acidic residues" evidence="23">
    <location>
        <begin position="339"/>
        <end position="350"/>
    </location>
</feature>
<dbReference type="PANTHER" id="PTHR14741">
    <property type="entry name" value="S-ADENOSYLMETHIONINE-DEPENDENT METHYLTRANSFERASE RELATED"/>
    <property type="match status" value="1"/>
</dbReference>
<comment type="catalytic activity">
    <reaction evidence="15">
        <text>a 5'-end (N(7)-methyl 5'-triphosphoguanosine)-ribonucleoside in snoRNA + S-adenosyl-L-methionine = a 5'-end (N(2),N(7)-dimethyl 5'-triphosphoguanosine)-ribonucleoside in snoRNA + S-adenosyl-L-homocysteine + H(+)</text>
        <dbReference type="Rhea" id="RHEA:78475"/>
        <dbReference type="Rhea" id="RHEA-COMP:19086"/>
        <dbReference type="Rhea" id="RHEA-COMP:19088"/>
        <dbReference type="ChEBI" id="CHEBI:15378"/>
        <dbReference type="ChEBI" id="CHEBI:57856"/>
        <dbReference type="ChEBI" id="CHEBI:59789"/>
        <dbReference type="ChEBI" id="CHEBI:156461"/>
        <dbReference type="ChEBI" id="CHEBI:172880"/>
    </reaction>
    <physiologicalReaction direction="left-to-right" evidence="15">
        <dbReference type="Rhea" id="RHEA:78476"/>
    </physiologicalReaction>
</comment>
<feature type="region of interest" description="Disordered" evidence="23">
    <location>
        <begin position="54"/>
        <end position="79"/>
    </location>
</feature>
<evidence type="ECO:0000256" key="22">
    <source>
        <dbReference type="ARBA" id="ARBA00081504"/>
    </source>
</evidence>
<dbReference type="STRING" id="62062.ENSHHUP00000006206"/>
<comment type="catalytic activity">
    <reaction evidence="16">
        <text>a 5'-end (N(2),N(7)-dimethyl 5'-triphosphoguanosine)-ribonucleoside in snRNA + S-adenosyl-L-methionine = a 5'-end (N(2),N(2),N(7)-trimethyl 5'-triphosphoguanosine)-ribonucleoside in snRNA + S-adenosyl-L-homocysteine + H(+)</text>
        <dbReference type="Rhea" id="RHEA:78479"/>
        <dbReference type="Rhea" id="RHEA-COMP:19087"/>
        <dbReference type="Rhea" id="RHEA-COMP:19089"/>
        <dbReference type="ChEBI" id="CHEBI:15378"/>
        <dbReference type="ChEBI" id="CHEBI:57856"/>
        <dbReference type="ChEBI" id="CHEBI:59789"/>
        <dbReference type="ChEBI" id="CHEBI:167623"/>
        <dbReference type="ChEBI" id="CHEBI:172880"/>
    </reaction>
    <physiologicalReaction direction="left-to-right" evidence="16">
        <dbReference type="Rhea" id="RHEA:78480"/>
    </physiologicalReaction>
</comment>
<keyword evidence="7" id="KW-0489">Methyltransferase</keyword>
<comment type="subunit">
    <text evidence="20">May form homooligomers. Interacts with CREBBP/CBP, EED/WAIT1, EP300/P300, NCOA6/PRIP, PPARBP/PBP and SMN.</text>
</comment>
<dbReference type="GO" id="GO:0009611">
    <property type="term" value="P:response to wounding"/>
    <property type="evidence" value="ECO:0007669"/>
    <property type="project" value="Ensembl"/>
</dbReference>
<keyword evidence="11" id="KW-0804">Transcription</keyword>
<feature type="region of interest" description="Disordered" evidence="23">
    <location>
        <begin position="482"/>
        <end position="537"/>
    </location>
</feature>
<evidence type="ECO:0000256" key="21">
    <source>
        <dbReference type="ARBA" id="ARBA00079339"/>
    </source>
</evidence>
<dbReference type="GeneTree" id="ENSGT00390000018056"/>
<accession>A0A4W5K2L7</accession>
<dbReference type="AlphaFoldDB" id="A0A4W5K2L7"/>
<feature type="compositionally biased region" description="Acidic residues" evidence="23">
    <location>
        <begin position="60"/>
        <end position="79"/>
    </location>
</feature>
<keyword evidence="10" id="KW-0805">Transcription regulation</keyword>
<feature type="region of interest" description="Disordered" evidence="23">
    <location>
        <begin position="422"/>
        <end position="447"/>
    </location>
</feature>
<feature type="compositionally biased region" description="Acidic residues" evidence="23">
    <location>
        <begin position="522"/>
        <end position="533"/>
    </location>
</feature>
<evidence type="ECO:0000256" key="11">
    <source>
        <dbReference type="ARBA" id="ARBA00023163"/>
    </source>
</evidence>
<dbReference type="GO" id="GO:0071164">
    <property type="term" value="F:RNA cap trimethylguanosine synthase activity"/>
    <property type="evidence" value="ECO:0007669"/>
    <property type="project" value="TreeGrafter"/>
</dbReference>
<evidence type="ECO:0000256" key="1">
    <source>
        <dbReference type="ARBA" id="ARBA00004408"/>
    </source>
</evidence>
<proteinExistence type="inferred from homology"/>
<evidence type="ECO:0000256" key="7">
    <source>
        <dbReference type="ARBA" id="ARBA00022603"/>
    </source>
</evidence>
<dbReference type="GO" id="GO:0030593">
    <property type="term" value="P:neutrophil chemotaxis"/>
    <property type="evidence" value="ECO:0007669"/>
    <property type="project" value="Ensembl"/>
</dbReference>
<dbReference type="InterPro" id="IPR019012">
    <property type="entry name" value="RNA_cap_Gua-N2-MeTrfase"/>
</dbReference>
<dbReference type="GO" id="GO:0005737">
    <property type="term" value="C:cytoplasm"/>
    <property type="evidence" value="ECO:0007669"/>
    <property type="project" value="UniProtKB-SubCell"/>
</dbReference>
<evidence type="ECO:0000256" key="10">
    <source>
        <dbReference type="ARBA" id="ARBA00023015"/>
    </source>
</evidence>
<dbReference type="GO" id="GO:0015030">
    <property type="term" value="C:Cajal body"/>
    <property type="evidence" value="ECO:0007669"/>
    <property type="project" value="UniProtKB-SubCell"/>
</dbReference>
<dbReference type="GO" id="GO:0005730">
    <property type="term" value="C:nucleolus"/>
    <property type="evidence" value="ECO:0007669"/>
    <property type="project" value="UniProtKB-SubCell"/>
</dbReference>
<dbReference type="Ensembl" id="ENSHHUT00000006390.1">
    <property type="protein sequence ID" value="ENSHHUP00000006206.1"/>
    <property type="gene ID" value="ENSHHUG00000003831.1"/>
</dbReference>
<keyword evidence="9" id="KW-0949">S-adenosyl-L-methionine</keyword>
<keyword evidence="25" id="KW-1185">Reference proteome</keyword>
<dbReference type="PANTHER" id="PTHR14741:SF32">
    <property type="entry name" value="TRIMETHYLGUANOSINE SYNTHASE"/>
    <property type="match status" value="1"/>
</dbReference>
<keyword evidence="12" id="KW-0539">Nucleus</keyword>
<keyword evidence="5" id="KW-0963">Cytoplasm</keyword>
<evidence type="ECO:0000256" key="12">
    <source>
        <dbReference type="ARBA" id="ARBA00023242"/>
    </source>
</evidence>
<feature type="region of interest" description="Disordered" evidence="23">
    <location>
        <begin position="121"/>
        <end position="172"/>
    </location>
</feature>
<comment type="similarity">
    <text evidence="13">Belongs to the methyltransferase superfamily. Trimethylguanosine synthase family.</text>
</comment>
<evidence type="ECO:0000256" key="14">
    <source>
        <dbReference type="ARBA" id="ARBA00047418"/>
    </source>
</evidence>
<comment type="function">
    <text evidence="19">Catalyzes the 2 serial methylation steps for the conversion of the 7-monomethylguanosine (m(7)G) caps of snRNAs and snoRNAs to a 2,2,7-trimethylguanosine (m(2,2,7)G) cap structure. The enzyme is specific for guanine, and N7 methylation must precede N2 methylation. Hypermethylation of the m7G cap of U snRNAs leads to their concentration in nuclear foci, their colocalization with coilin and the formation of canonical Cajal bodies (CBs). Plays a role in transcriptional regulation.</text>
</comment>
<feature type="compositionally biased region" description="Basic and acidic residues" evidence="23">
    <location>
        <begin position="130"/>
        <end position="140"/>
    </location>
</feature>
<keyword evidence="6" id="KW-0597">Phosphoprotein</keyword>
<dbReference type="FunFam" id="3.40.50.150:FF:000066">
    <property type="entry name" value="Trimethylguanosine synthase 1"/>
    <property type="match status" value="1"/>
</dbReference>
<evidence type="ECO:0000256" key="9">
    <source>
        <dbReference type="ARBA" id="ARBA00022691"/>
    </source>
</evidence>
<comment type="catalytic activity">
    <reaction evidence="17">
        <text>a 5'-end (N(7)-methyl 5'-triphosphoguanosine)-ribonucleoside in snRNA + S-adenosyl-L-methionine = a 5'-end (N(2),N(7)-dimethyl 5'-triphosphoguanosine)-ribonucleoside in snRNA + S-adenosyl-L-homocysteine + H(+)</text>
        <dbReference type="Rhea" id="RHEA:78471"/>
        <dbReference type="Rhea" id="RHEA-COMP:19085"/>
        <dbReference type="Rhea" id="RHEA-COMP:19087"/>
        <dbReference type="ChEBI" id="CHEBI:15378"/>
        <dbReference type="ChEBI" id="CHEBI:57856"/>
        <dbReference type="ChEBI" id="CHEBI:59789"/>
        <dbReference type="ChEBI" id="CHEBI:156461"/>
        <dbReference type="ChEBI" id="CHEBI:172880"/>
    </reaction>
    <physiologicalReaction direction="left-to-right" evidence="17">
        <dbReference type="Rhea" id="RHEA:78472"/>
    </physiologicalReaction>
</comment>
<evidence type="ECO:0000256" key="15">
    <source>
        <dbReference type="ARBA" id="ARBA00048740"/>
    </source>
</evidence>
<protein>
    <recommendedName>
        <fullName evidence="4">Trimethylguanosine synthase</fullName>
    </recommendedName>
    <alternativeName>
        <fullName evidence="18">Cap-specific guanine-N(2) methyltransferase</fullName>
    </alternativeName>
    <alternativeName>
        <fullName evidence="21">Nuclear receptor coactivator 6-interacting protein</fullName>
    </alternativeName>
    <alternativeName>
        <fullName evidence="22">PRIP-interacting protein with methyltransferase motif</fullName>
    </alternativeName>
</protein>
<feature type="compositionally biased region" description="Basic residues" evidence="23">
    <location>
        <begin position="427"/>
        <end position="447"/>
    </location>
</feature>
<comment type="catalytic activity">
    <reaction evidence="14">
        <text>a 5'-end (N(2),N(7)-dimethyl 5'-triphosphoguanosine)-ribonucleoside in snoRNA + S-adenosyl-L-methionine = a 5'-end (N(2),N(2),N(7)-trimethyl 5'-triphosphoguanosine)-ribonucleoside in snoRNA + S-adenosyl-L-homocysteine + H(+)</text>
        <dbReference type="Rhea" id="RHEA:78507"/>
        <dbReference type="Rhea" id="RHEA-COMP:19088"/>
        <dbReference type="Rhea" id="RHEA-COMP:19090"/>
        <dbReference type="ChEBI" id="CHEBI:15378"/>
        <dbReference type="ChEBI" id="CHEBI:57856"/>
        <dbReference type="ChEBI" id="CHEBI:59789"/>
        <dbReference type="ChEBI" id="CHEBI:167623"/>
        <dbReference type="ChEBI" id="CHEBI:172880"/>
    </reaction>
    <physiologicalReaction direction="left-to-right" evidence="14">
        <dbReference type="Rhea" id="RHEA:78508"/>
    </physiologicalReaction>
</comment>
<feature type="region of interest" description="Disordered" evidence="23">
    <location>
        <begin position="247"/>
        <end position="267"/>
    </location>
</feature>
<feature type="region of interest" description="Disordered" evidence="23">
    <location>
        <begin position="319"/>
        <end position="398"/>
    </location>
</feature>
<dbReference type="Pfam" id="PF09445">
    <property type="entry name" value="Methyltransf_15"/>
    <property type="match status" value="1"/>
</dbReference>
<evidence type="ECO:0000313" key="24">
    <source>
        <dbReference type="Ensembl" id="ENSHHUP00000006206.1"/>
    </source>
</evidence>
<reference evidence="24" key="3">
    <citation type="submission" date="2025-09" db="UniProtKB">
        <authorList>
            <consortium name="Ensembl"/>
        </authorList>
    </citation>
    <scope>IDENTIFICATION</scope>
</reference>
<evidence type="ECO:0000256" key="20">
    <source>
        <dbReference type="ARBA" id="ARBA00064494"/>
    </source>
</evidence>
<keyword evidence="8" id="KW-0808">Transferase</keyword>
<dbReference type="GO" id="GO:0090022">
    <property type="term" value="P:regulation of neutrophil chemotaxis"/>
    <property type="evidence" value="ECO:0007669"/>
    <property type="project" value="Ensembl"/>
</dbReference>
<evidence type="ECO:0000256" key="5">
    <source>
        <dbReference type="ARBA" id="ARBA00022490"/>
    </source>
</evidence>
<evidence type="ECO:0000313" key="25">
    <source>
        <dbReference type="Proteomes" id="UP000314982"/>
    </source>
</evidence>
<reference evidence="25" key="1">
    <citation type="submission" date="2018-06" db="EMBL/GenBank/DDBJ databases">
        <title>Genome assembly of Danube salmon.</title>
        <authorList>
            <person name="Macqueen D.J."/>
            <person name="Gundappa M.K."/>
        </authorList>
    </citation>
    <scope>NUCLEOTIDE SEQUENCE [LARGE SCALE GENOMIC DNA]</scope>
</reference>
<dbReference type="CDD" id="cd02440">
    <property type="entry name" value="AdoMet_MTases"/>
    <property type="match status" value="1"/>
</dbReference>
<dbReference type="Gene3D" id="3.40.50.150">
    <property type="entry name" value="Vaccinia Virus protein VP39"/>
    <property type="match status" value="1"/>
</dbReference>
<dbReference type="Proteomes" id="UP000314982">
    <property type="component" value="Unassembled WGS sequence"/>
</dbReference>